<dbReference type="EMBL" id="JARBDR010000640">
    <property type="protein sequence ID" value="KAJ8309874.1"/>
    <property type="molecule type" value="Genomic_DNA"/>
</dbReference>
<evidence type="ECO:0000313" key="2">
    <source>
        <dbReference type="Proteomes" id="UP001217089"/>
    </source>
</evidence>
<reference evidence="1 2" key="1">
    <citation type="submission" date="2022-12" db="EMBL/GenBank/DDBJ databases">
        <title>Chromosome-level genome of Tegillarca granosa.</title>
        <authorList>
            <person name="Kim J."/>
        </authorList>
    </citation>
    <scope>NUCLEOTIDE SEQUENCE [LARGE SCALE GENOMIC DNA]</scope>
    <source>
        <strain evidence="1">Teg-2019</strain>
        <tissue evidence="1">Adductor muscle</tissue>
    </source>
</reference>
<gene>
    <name evidence="1" type="ORF">KUTeg_011739</name>
</gene>
<proteinExistence type="predicted"/>
<accession>A0ABQ9EXI3</accession>
<name>A0ABQ9EXI3_TEGGR</name>
<comment type="caution">
    <text evidence="1">The sequence shown here is derived from an EMBL/GenBank/DDBJ whole genome shotgun (WGS) entry which is preliminary data.</text>
</comment>
<protein>
    <submittedName>
        <fullName evidence="1">Uncharacterized protein</fullName>
    </submittedName>
</protein>
<evidence type="ECO:0000313" key="1">
    <source>
        <dbReference type="EMBL" id="KAJ8309874.1"/>
    </source>
</evidence>
<sequence length="122" mass="14152">MCNTGTPTSIIVDSTPVEDEEPVLVKVNVVDESLVSRYCVVVYDDQPFPGIVLGVDEEEELEVQTMHRIGKNRYFWPMRDDTLWYTNQQVLTLLSEPPKLVTNRHHQIDPKVWSLIERELNL</sequence>
<organism evidence="1 2">
    <name type="scientific">Tegillarca granosa</name>
    <name type="common">Malaysian cockle</name>
    <name type="synonym">Anadara granosa</name>
    <dbReference type="NCBI Taxonomy" id="220873"/>
    <lineage>
        <taxon>Eukaryota</taxon>
        <taxon>Metazoa</taxon>
        <taxon>Spiralia</taxon>
        <taxon>Lophotrochozoa</taxon>
        <taxon>Mollusca</taxon>
        <taxon>Bivalvia</taxon>
        <taxon>Autobranchia</taxon>
        <taxon>Pteriomorphia</taxon>
        <taxon>Arcoida</taxon>
        <taxon>Arcoidea</taxon>
        <taxon>Arcidae</taxon>
        <taxon>Tegillarca</taxon>
    </lineage>
</organism>
<dbReference type="Proteomes" id="UP001217089">
    <property type="component" value="Unassembled WGS sequence"/>
</dbReference>
<keyword evidence="2" id="KW-1185">Reference proteome</keyword>